<organism evidence="1">
    <name type="scientific">Anguilla anguilla</name>
    <name type="common">European freshwater eel</name>
    <name type="synonym">Muraena anguilla</name>
    <dbReference type="NCBI Taxonomy" id="7936"/>
    <lineage>
        <taxon>Eukaryota</taxon>
        <taxon>Metazoa</taxon>
        <taxon>Chordata</taxon>
        <taxon>Craniata</taxon>
        <taxon>Vertebrata</taxon>
        <taxon>Euteleostomi</taxon>
        <taxon>Actinopterygii</taxon>
        <taxon>Neopterygii</taxon>
        <taxon>Teleostei</taxon>
        <taxon>Anguilliformes</taxon>
        <taxon>Anguillidae</taxon>
        <taxon>Anguilla</taxon>
    </lineage>
</organism>
<reference evidence="1" key="2">
    <citation type="journal article" date="2015" name="Fish Shellfish Immunol.">
        <title>Early steps in the European eel (Anguilla anguilla)-Vibrio vulnificus interaction in the gills: Role of the RtxA13 toxin.</title>
        <authorList>
            <person name="Callol A."/>
            <person name="Pajuelo D."/>
            <person name="Ebbesson L."/>
            <person name="Teles M."/>
            <person name="MacKenzie S."/>
            <person name="Amaro C."/>
        </authorList>
    </citation>
    <scope>NUCLEOTIDE SEQUENCE</scope>
</reference>
<reference evidence="1" key="1">
    <citation type="submission" date="2014-11" db="EMBL/GenBank/DDBJ databases">
        <authorList>
            <person name="Amaro Gonzalez C."/>
        </authorList>
    </citation>
    <scope>NUCLEOTIDE SEQUENCE</scope>
</reference>
<proteinExistence type="predicted"/>
<sequence>MHERRTPTRSTVAGVQFNTTSSRWCYLYTHYGGSIKKTIESNFGFNSTS</sequence>
<name>A0A0E9PS14_ANGAN</name>
<dbReference type="EMBL" id="GBXM01101171">
    <property type="protein sequence ID" value="JAH07406.1"/>
    <property type="molecule type" value="Transcribed_RNA"/>
</dbReference>
<protein>
    <submittedName>
        <fullName evidence="1">Uncharacterized protein</fullName>
    </submittedName>
</protein>
<dbReference type="AlphaFoldDB" id="A0A0E9PS14"/>
<evidence type="ECO:0000313" key="1">
    <source>
        <dbReference type="EMBL" id="JAH07406.1"/>
    </source>
</evidence>
<accession>A0A0E9PS14</accession>